<keyword evidence="3" id="KW-0479">Metal-binding</keyword>
<evidence type="ECO:0000313" key="8">
    <source>
        <dbReference type="Proteomes" id="UP000772434"/>
    </source>
</evidence>
<organism evidence="7 8">
    <name type="scientific">Rhodocollybia butyracea</name>
    <dbReference type="NCBI Taxonomy" id="206335"/>
    <lineage>
        <taxon>Eukaryota</taxon>
        <taxon>Fungi</taxon>
        <taxon>Dikarya</taxon>
        <taxon>Basidiomycota</taxon>
        <taxon>Agaricomycotina</taxon>
        <taxon>Agaricomycetes</taxon>
        <taxon>Agaricomycetidae</taxon>
        <taxon>Agaricales</taxon>
        <taxon>Marasmiineae</taxon>
        <taxon>Omphalotaceae</taxon>
        <taxon>Rhodocollybia</taxon>
    </lineage>
</organism>
<sequence length="347" mass="37751">MFLSPKIILLSLVAITLSVLLSSKFLSSRIMASVVPVPSNQAEWRAAIASLPSTPDKIPAFFFAHGSPALLGGSPARGGRAGFADYHGPNGPLANFLADFGPALLSKYNPKAIVVFSAHWETLGERLVTDYGDENPLLMDYYGFPPELYEAKFKSRGDKALAEQIVGLYKEAGQLARTSPKLEPRGEDGRGFQGPGLDHGVFVPFSIMFGNVFDRIPIVQVSIDANLTPESNWKLGQVVKSLREENILILSGGLPIHNLRDFSSFVPETAKPVHQEFHKAVIDALQLHDAKERKKALQNLPSHPGFRACNPREEHFVPLYIAAGAAEDENAKILNGLYGIPTIAFGV</sequence>
<dbReference type="AlphaFoldDB" id="A0A9P5UCA1"/>
<keyword evidence="5" id="KW-0560">Oxidoreductase</keyword>
<gene>
    <name evidence="7" type="ORF">BDP27DRAFT_1319719</name>
</gene>
<dbReference type="PANTHER" id="PTHR30096">
    <property type="entry name" value="4,5-DOPA DIOXYGENASE EXTRADIOL-LIKE PROTEIN"/>
    <property type="match status" value="1"/>
</dbReference>
<comment type="caution">
    <text evidence="7">The sequence shown here is derived from an EMBL/GenBank/DDBJ whole genome shotgun (WGS) entry which is preliminary data.</text>
</comment>
<evidence type="ECO:0000259" key="6">
    <source>
        <dbReference type="Pfam" id="PF02900"/>
    </source>
</evidence>
<keyword evidence="7" id="KW-0223">Dioxygenase</keyword>
<dbReference type="EMBL" id="JADNRY010000021">
    <property type="protein sequence ID" value="KAF9072963.1"/>
    <property type="molecule type" value="Genomic_DNA"/>
</dbReference>
<dbReference type="GO" id="GO:0016702">
    <property type="term" value="F:oxidoreductase activity, acting on single donors with incorporation of molecular oxygen, incorporation of two atoms of oxygen"/>
    <property type="evidence" value="ECO:0007669"/>
    <property type="project" value="UniProtKB-ARBA"/>
</dbReference>
<dbReference type="GO" id="GO:0008198">
    <property type="term" value="F:ferrous iron binding"/>
    <property type="evidence" value="ECO:0007669"/>
    <property type="project" value="InterPro"/>
</dbReference>
<dbReference type="OrthoDB" id="7396853at2759"/>
<comment type="similarity">
    <text evidence="2">Belongs to the DODA-type extradiol aromatic ring-opening dioxygenase family.</text>
</comment>
<dbReference type="CDD" id="cd07363">
    <property type="entry name" value="45_DOPA_Dioxygenase"/>
    <property type="match status" value="1"/>
</dbReference>
<dbReference type="GO" id="GO:0008270">
    <property type="term" value="F:zinc ion binding"/>
    <property type="evidence" value="ECO:0007669"/>
    <property type="project" value="InterPro"/>
</dbReference>
<comment type="cofactor">
    <cofactor evidence="1">
        <name>Zn(2+)</name>
        <dbReference type="ChEBI" id="CHEBI:29105"/>
    </cofactor>
</comment>
<evidence type="ECO:0000313" key="7">
    <source>
        <dbReference type="EMBL" id="KAF9072963.1"/>
    </source>
</evidence>
<keyword evidence="8" id="KW-1185">Reference proteome</keyword>
<dbReference type="Pfam" id="PF02900">
    <property type="entry name" value="LigB"/>
    <property type="match status" value="1"/>
</dbReference>
<feature type="domain" description="Extradiol ring-cleavage dioxygenase class III enzyme subunit B" evidence="6">
    <location>
        <begin position="92"/>
        <end position="339"/>
    </location>
</feature>
<evidence type="ECO:0000256" key="2">
    <source>
        <dbReference type="ARBA" id="ARBA00007581"/>
    </source>
</evidence>
<evidence type="ECO:0000256" key="5">
    <source>
        <dbReference type="ARBA" id="ARBA00023002"/>
    </source>
</evidence>
<dbReference type="PANTHER" id="PTHR30096:SF0">
    <property type="entry name" value="4,5-DOPA DIOXYGENASE EXTRADIOL-LIKE PROTEIN"/>
    <property type="match status" value="1"/>
</dbReference>
<evidence type="ECO:0000256" key="4">
    <source>
        <dbReference type="ARBA" id="ARBA00022833"/>
    </source>
</evidence>
<evidence type="ECO:0000256" key="1">
    <source>
        <dbReference type="ARBA" id="ARBA00001947"/>
    </source>
</evidence>
<reference evidence="7" key="1">
    <citation type="submission" date="2020-11" db="EMBL/GenBank/DDBJ databases">
        <authorList>
            <consortium name="DOE Joint Genome Institute"/>
            <person name="Ahrendt S."/>
            <person name="Riley R."/>
            <person name="Andreopoulos W."/>
            <person name="Labutti K."/>
            <person name="Pangilinan J."/>
            <person name="Ruiz-Duenas F.J."/>
            <person name="Barrasa J.M."/>
            <person name="Sanchez-Garcia M."/>
            <person name="Camarero S."/>
            <person name="Miyauchi S."/>
            <person name="Serrano A."/>
            <person name="Linde D."/>
            <person name="Babiker R."/>
            <person name="Drula E."/>
            <person name="Ayuso-Fernandez I."/>
            <person name="Pacheco R."/>
            <person name="Padilla G."/>
            <person name="Ferreira P."/>
            <person name="Barriuso J."/>
            <person name="Kellner H."/>
            <person name="Castanera R."/>
            <person name="Alfaro M."/>
            <person name="Ramirez L."/>
            <person name="Pisabarro A.G."/>
            <person name="Kuo A."/>
            <person name="Tritt A."/>
            <person name="Lipzen A."/>
            <person name="He G."/>
            <person name="Yan M."/>
            <person name="Ng V."/>
            <person name="Cullen D."/>
            <person name="Martin F."/>
            <person name="Rosso M.-N."/>
            <person name="Henrissat B."/>
            <person name="Hibbett D."/>
            <person name="Martinez A.T."/>
            <person name="Grigoriev I.V."/>
        </authorList>
    </citation>
    <scope>NUCLEOTIDE SEQUENCE</scope>
    <source>
        <strain evidence="7">AH 40177</strain>
    </source>
</reference>
<dbReference type="SUPFAM" id="SSF53213">
    <property type="entry name" value="LigB-like"/>
    <property type="match status" value="1"/>
</dbReference>
<accession>A0A9P5UCA1</accession>
<name>A0A9P5UCA1_9AGAR</name>
<keyword evidence="4" id="KW-0862">Zinc</keyword>
<protein>
    <submittedName>
        <fullName evidence="7">Extradiol ring-cleavage dioxygenase, class III enzyme, subunit B</fullName>
    </submittedName>
</protein>
<dbReference type="InterPro" id="IPR014436">
    <property type="entry name" value="Extradiol_dOase_DODA"/>
</dbReference>
<dbReference type="Proteomes" id="UP000772434">
    <property type="component" value="Unassembled WGS sequence"/>
</dbReference>
<dbReference type="InterPro" id="IPR004183">
    <property type="entry name" value="Xdiol_dOase_suB"/>
</dbReference>
<proteinExistence type="inferred from homology"/>
<evidence type="ECO:0000256" key="3">
    <source>
        <dbReference type="ARBA" id="ARBA00022723"/>
    </source>
</evidence>
<dbReference type="Gene3D" id="3.40.830.10">
    <property type="entry name" value="LigB-like"/>
    <property type="match status" value="1"/>
</dbReference>